<organism evidence="8 9">
    <name type="scientific">Alicyclobacillus cycloheptanicus</name>
    <dbReference type="NCBI Taxonomy" id="1457"/>
    <lineage>
        <taxon>Bacteria</taxon>
        <taxon>Bacillati</taxon>
        <taxon>Bacillota</taxon>
        <taxon>Bacilli</taxon>
        <taxon>Bacillales</taxon>
        <taxon>Alicyclobacillaceae</taxon>
        <taxon>Alicyclobacillus</taxon>
    </lineage>
</organism>
<evidence type="ECO:0000256" key="1">
    <source>
        <dbReference type="ARBA" id="ARBA00004141"/>
    </source>
</evidence>
<dbReference type="Pfam" id="PF04138">
    <property type="entry name" value="GtrA_DPMS_TM"/>
    <property type="match status" value="1"/>
</dbReference>
<keyword evidence="3 6" id="KW-0812">Transmembrane</keyword>
<keyword evidence="4 6" id="KW-1133">Transmembrane helix</keyword>
<evidence type="ECO:0000256" key="2">
    <source>
        <dbReference type="ARBA" id="ARBA00009399"/>
    </source>
</evidence>
<dbReference type="PANTHER" id="PTHR38459:SF1">
    <property type="entry name" value="PROPHAGE BACTOPRENOL-LINKED GLUCOSE TRANSLOCASE HOMOLOG"/>
    <property type="match status" value="1"/>
</dbReference>
<proteinExistence type="inferred from homology"/>
<feature type="transmembrane region" description="Helical" evidence="6">
    <location>
        <begin position="88"/>
        <end position="109"/>
    </location>
</feature>
<evidence type="ECO:0000313" key="8">
    <source>
        <dbReference type="EMBL" id="MDQ0190855.1"/>
    </source>
</evidence>
<comment type="caution">
    <text evidence="8">The sequence shown here is derived from an EMBL/GenBank/DDBJ whole genome shotgun (WGS) entry which is preliminary data.</text>
</comment>
<keyword evidence="5 6" id="KW-0472">Membrane</keyword>
<keyword evidence="9" id="KW-1185">Reference proteome</keyword>
<reference evidence="8 9" key="1">
    <citation type="submission" date="2023-07" db="EMBL/GenBank/DDBJ databases">
        <title>Genomic Encyclopedia of Type Strains, Phase IV (KMG-IV): sequencing the most valuable type-strain genomes for metagenomic binning, comparative biology and taxonomic classification.</title>
        <authorList>
            <person name="Goeker M."/>
        </authorList>
    </citation>
    <scope>NUCLEOTIDE SEQUENCE [LARGE SCALE GENOMIC DNA]</scope>
    <source>
        <strain evidence="8 9">DSM 4006</strain>
    </source>
</reference>
<dbReference type="RefSeq" id="WP_274456183.1">
    <property type="nucleotide sequence ID" value="NZ_CP067097.1"/>
</dbReference>
<feature type="domain" description="GtrA/DPMS transmembrane" evidence="7">
    <location>
        <begin position="21"/>
        <end position="148"/>
    </location>
</feature>
<accession>A0ABT9XKM8</accession>
<dbReference type="EMBL" id="JAUSTP010000025">
    <property type="protein sequence ID" value="MDQ0190855.1"/>
    <property type="molecule type" value="Genomic_DNA"/>
</dbReference>
<comment type="similarity">
    <text evidence="2">Belongs to the GtrA family.</text>
</comment>
<feature type="transmembrane region" description="Helical" evidence="6">
    <location>
        <begin position="129"/>
        <end position="147"/>
    </location>
</feature>
<evidence type="ECO:0000256" key="6">
    <source>
        <dbReference type="SAM" id="Phobius"/>
    </source>
</evidence>
<feature type="transmembrane region" description="Helical" evidence="6">
    <location>
        <begin position="22"/>
        <end position="43"/>
    </location>
</feature>
<dbReference type="PANTHER" id="PTHR38459">
    <property type="entry name" value="PROPHAGE BACTOPRENOL-LINKED GLUCOSE TRANSLOCASE HOMOLOG"/>
    <property type="match status" value="1"/>
</dbReference>
<protein>
    <submittedName>
        <fullName evidence="8">Flippase GtrA</fullName>
    </submittedName>
</protein>
<evidence type="ECO:0000256" key="3">
    <source>
        <dbReference type="ARBA" id="ARBA00022692"/>
    </source>
</evidence>
<dbReference type="InterPro" id="IPR051401">
    <property type="entry name" value="GtrA_CellWall_Glycosyl"/>
</dbReference>
<comment type="subcellular location">
    <subcellularLocation>
        <location evidence="1">Membrane</location>
        <topology evidence="1">Multi-pass membrane protein</topology>
    </subcellularLocation>
</comment>
<sequence length="153" mass="17151">MASEQVPVSYGIRHTFKRYTKFLIVGGANAVVDLVVLNALILIAPTRHAATLSIYNTVAVICAILNSYVWNRRWTFADASEGTRREKVLFVVQAVVNIIVNDIVVVWLSEYLVFSRSVPLFVSSNASKALAMLISSSFSYVCMRAFVFRGRRR</sequence>
<evidence type="ECO:0000256" key="5">
    <source>
        <dbReference type="ARBA" id="ARBA00023136"/>
    </source>
</evidence>
<dbReference type="Proteomes" id="UP001232973">
    <property type="component" value="Unassembled WGS sequence"/>
</dbReference>
<gene>
    <name evidence="8" type="ORF">J2S03_002722</name>
</gene>
<evidence type="ECO:0000259" key="7">
    <source>
        <dbReference type="Pfam" id="PF04138"/>
    </source>
</evidence>
<evidence type="ECO:0000256" key="4">
    <source>
        <dbReference type="ARBA" id="ARBA00022989"/>
    </source>
</evidence>
<feature type="transmembrane region" description="Helical" evidence="6">
    <location>
        <begin position="49"/>
        <end position="68"/>
    </location>
</feature>
<dbReference type="InterPro" id="IPR007267">
    <property type="entry name" value="GtrA_DPMS_TM"/>
</dbReference>
<name>A0ABT9XKM8_9BACL</name>
<evidence type="ECO:0000313" key="9">
    <source>
        <dbReference type="Proteomes" id="UP001232973"/>
    </source>
</evidence>